<dbReference type="Gene3D" id="3.40.50.300">
    <property type="entry name" value="P-loop containing nucleotide triphosphate hydrolases"/>
    <property type="match status" value="1"/>
</dbReference>
<dbReference type="GO" id="GO:0004765">
    <property type="term" value="F:shikimate kinase activity"/>
    <property type="evidence" value="ECO:0007669"/>
    <property type="project" value="UniProtKB-UniRule"/>
</dbReference>
<dbReference type="EC" id="2.7.1.71" evidence="7"/>
<feature type="binding site" evidence="7">
    <location>
        <position position="160"/>
    </location>
    <ligand>
        <name>ATP</name>
        <dbReference type="ChEBI" id="CHEBI:30616"/>
    </ligand>
</feature>
<dbReference type="InterPro" id="IPR031322">
    <property type="entry name" value="Shikimate/glucono_kinase"/>
</dbReference>
<comment type="catalytic activity">
    <reaction evidence="7">
        <text>shikimate + ATP = 3-phosphoshikimate + ADP + H(+)</text>
        <dbReference type="Rhea" id="RHEA:13121"/>
        <dbReference type="ChEBI" id="CHEBI:15378"/>
        <dbReference type="ChEBI" id="CHEBI:30616"/>
        <dbReference type="ChEBI" id="CHEBI:36208"/>
        <dbReference type="ChEBI" id="CHEBI:145989"/>
        <dbReference type="ChEBI" id="CHEBI:456216"/>
        <dbReference type="EC" id="2.7.1.71"/>
    </reaction>
</comment>
<keyword evidence="6 7" id="KW-0057">Aromatic amino acid biosynthesis</keyword>
<dbReference type="InterPro" id="IPR000623">
    <property type="entry name" value="Shikimate_kinase/TSH1"/>
</dbReference>
<dbReference type="PANTHER" id="PTHR21087">
    <property type="entry name" value="SHIKIMATE KINASE"/>
    <property type="match status" value="1"/>
</dbReference>
<protein>
    <recommendedName>
        <fullName evidence="7">Shikimate kinase</fullName>
        <shortName evidence="7">SK</shortName>
        <ecNumber evidence="7">2.7.1.71</ecNumber>
    </recommendedName>
</protein>
<dbReference type="Pfam" id="PF01202">
    <property type="entry name" value="SKI"/>
    <property type="match status" value="1"/>
</dbReference>
<evidence type="ECO:0000256" key="5">
    <source>
        <dbReference type="ARBA" id="ARBA00022840"/>
    </source>
</evidence>
<evidence type="ECO:0000256" key="1">
    <source>
        <dbReference type="ARBA" id="ARBA00022605"/>
    </source>
</evidence>
<keyword evidence="1 7" id="KW-0028">Amino-acid biosynthesis</keyword>
<comment type="similarity">
    <text evidence="7">Belongs to the shikimate kinase family.</text>
</comment>
<feature type="binding site" evidence="7">
    <location>
        <begin position="11"/>
        <end position="16"/>
    </location>
    <ligand>
        <name>ATP</name>
        <dbReference type="ChEBI" id="CHEBI:30616"/>
    </ligand>
</feature>
<evidence type="ECO:0000256" key="4">
    <source>
        <dbReference type="ARBA" id="ARBA00022777"/>
    </source>
</evidence>
<feature type="binding site" evidence="7">
    <location>
        <position position="140"/>
    </location>
    <ligand>
        <name>substrate</name>
    </ligand>
</feature>
<dbReference type="AlphaFoldDB" id="A0A4Q0U7Z7"/>
<gene>
    <name evidence="7" type="primary">aroK</name>
    <name evidence="8" type="ORF">K8V47_07110</name>
</gene>
<dbReference type="PRINTS" id="PR01100">
    <property type="entry name" value="SHIKIMTKNASE"/>
</dbReference>
<name>A0A4Q0U7Z7_9BACT</name>
<dbReference type="Proteomes" id="UP000711407">
    <property type="component" value="Unassembled WGS sequence"/>
</dbReference>
<dbReference type="HAMAP" id="MF_00109">
    <property type="entry name" value="Shikimate_kinase"/>
    <property type="match status" value="1"/>
</dbReference>
<keyword evidence="2 7" id="KW-0808">Transferase</keyword>
<dbReference type="PANTHER" id="PTHR21087:SF16">
    <property type="entry name" value="SHIKIMATE KINASE 1, CHLOROPLASTIC"/>
    <property type="match status" value="1"/>
</dbReference>
<reference evidence="8" key="2">
    <citation type="submission" date="2021-09" db="EMBL/GenBank/DDBJ databases">
        <authorList>
            <person name="Gilroy R."/>
        </authorList>
    </citation>
    <scope>NUCLEOTIDE SEQUENCE</scope>
    <source>
        <strain evidence="8">4100</strain>
    </source>
</reference>
<keyword evidence="7" id="KW-0479">Metal-binding</keyword>
<dbReference type="EMBL" id="DYXT01000037">
    <property type="protein sequence ID" value="HJE39506.1"/>
    <property type="molecule type" value="Genomic_DNA"/>
</dbReference>
<comment type="subcellular location">
    <subcellularLocation>
        <location evidence="7">Cytoplasm</location>
    </subcellularLocation>
</comment>
<keyword evidence="5 7" id="KW-0067">ATP-binding</keyword>
<feature type="binding site" evidence="7">
    <location>
        <position position="57"/>
    </location>
    <ligand>
        <name>substrate</name>
    </ligand>
</feature>
<evidence type="ECO:0000313" key="8">
    <source>
        <dbReference type="EMBL" id="HJE39506.1"/>
    </source>
</evidence>
<organism evidence="8 9">
    <name type="scientific">Candidatus Amulumruptor caecigallinarius</name>
    <dbReference type="NCBI Taxonomy" id="2109911"/>
    <lineage>
        <taxon>Bacteria</taxon>
        <taxon>Pseudomonadati</taxon>
        <taxon>Bacteroidota</taxon>
        <taxon>Bacteroidia</taxon>
        <taxon>Bacteroidales</taxon>
        <taxon>Muribaculaceae</taxon>
        <taxon>Candidatus Amulumruptor</taxon>
    </lineage>
</organism>
<feature type="binding site" evidence="7">
    <location>
        <position position="33"/>
    </location>
    <ligand>
        <name>substrate</name>
    </ligand>
</feature>
<evidence type="ECO:0000256" key="3">
    <source>
        <dbReference type="ARBA" id="ARBA00022741"/>
    </source>
</evidence>
<keyword evidence="4 7" id="KW-0418">Kinase</keyword>
<dbReference type="GO" id="GO:0005524">
    <property type="term" value="F:ATP binding"/>
    <property type="evidence" value="ECO:0007669"/>
    <property type="project" value="UniProtKB-UniRule"/>
</dbReference>
<comment type="subunit">
    <text evidence="7">Monomer.</text>
</comment>
<keyword evidence="3 7" id="KW-0547">Nucleotide-binding</keyword>
<dbReference type="InterPro" id="IPR027417">
    <property type="entry name" value="P-loop_NTPase"/>
</dbReference>
<comment type="caution">
    <text evidence="8">The sequence shown here is derived from an EMBL/GenBank/DDBJ whole genome shotgun (WGS) entry which is preliminary data.</text>
</comment>
<dbReference type="SUPFAM" id="SSF52540">
    <property type="entry name" value="P-loop containing nucleoside triphosphate hydrolases"/>
    <property type="match status" value="1"/>
</dbReference>
<dbReference type="GO" id="GO:0009423">
    <property type="term" value="P:chorismate biosynthetic process"/>
    <property type="evidence" value="ECO:0007669"/>
    <property type="project" value="UniProtKB-UniRule"/>
</dbReference>
<comment type="pathway">
    <text evidence="7">Metabolic intermediate biosynthesis; chorismate biosynthesis; chorismate from D-erythrose 4-phosphate and phosphoenolpyruvate: step 5/7.</text>
</comment>
<feature type="binding site" evidence="7">
    <location>
        <position position="118"/>
    </location>
    <ligand>
        <name>ATP</name>
        <dbReference type="ChEBI" id="CHEBI:30616"/>
    </ligand>
</feature>
<evidence type="ECO:0000256" key="6">
    <source>
        <dbReference type="ARBA" id="ARBA00023141"/>
    </source>
</evidence>
<comment type="cofactor">
    <cofactor evidence="7">
        <name>Mg(2+)</name>
        <dbReference type="ChEBI" id="CHEBI:18420"/>
    </cofactor>
    <text evidence="7">Binds 1 Mg(2+) ion per subunit.</text>
</comment>
<dbReference type="NCBIfam" id="NF010555">
    <property type="entry name" value="PRK13949.1"/>
    <property type="match status" value="1"/>
</dbReference>
<keyword evidence="7" id="KW-0963">Cytoplasm</keyword>
<proteinExistence type="inferred from homology"/>
<dbReference type="GO" id="GO:0000287">
    <property type="term" value="F:magnesium ion binding"/>
    <property type="evidence" value="ECO:0007669"/>
    <property type="project" value="UniProtKB-UniRule"/>
</dbReference>
<accession>A0A4Q0U7Z7</accession>
<evidence type="ECO:0000256" key="7">
    <source>
        <dbReference type="HAMAP-Rule" id="MF_00109"/>
    </source>
</evidence>
<feature type="binding site" evidence="7">
    <location>
        <position position="79"/>
    </location>
    <ligand>
        <name>substrate</name>
    </ligand>
</feature>
<sequence>MKPIFLIGYMGSGKSTLGHALSKATGLTFIDLDTYIENRYRKTIRDIFAERGEEGFRKLEKAMLEEVSSFEDVIVACGGGTPCFFNNMEVMNACGTTVLLDATIESLHRRLCHGKAKRPLIAGMTDDELRGYISAALAKRMPHYALAQHTFPSDHLEDIRQIRHSVERFIEQLGLTCKTASNTAI</sequence>
<dbReference type="GO" id="GO:0009073">
    <property type="term" value="P:aromatic amino acid family biosynthetic process"/>
    <property type="evidence" value="ECO:0007669"/>
    <property type="project" value="UniProtKB-KW"/>
</dbReference>
<feature type="binding site" evidence="7">
    <location>
        <position position="15"/>
    </location>
    <ligand>
        <name>Mg(2+)</name>
        <dbReference type="ChEBI" id="CHEBI:18420"/>
    </ligand>
</feature>
<dbReference type="CDD" id="cd00464">
    <property type="entry name" value="SK"/>
    <property type="match status" value="1"/>
</dbReference>
<comment type="function">
    <text evidence="7">Catalyzes the specific phosphorylation of the 3-hydroxyl group of shikimic acid using ATP as a cosubstrate.</text>
</comment>
<evidence type="ECO:0000313" key="9">
    <source>
        <dbReference type="Proteomes" id="UP000711407"/>
    </source>
</evidence>
<evidence type="ECO:0000256" key="2">
    <source>
        <dbReference type="ARBA" id="ARBA00022679"/>
    </source>
</evidence>
<keyword evidence="7" id="KW-0460">Magnesium</keyword>
<reference evidence="8" key="1">
    <citation type="journal article" date="2021" name="PeerJ">
        <title>Extensive microbial diversity within the chicken gut microbiome revealed by metagenomics and culture.</title>
        <authorList>
            <person name="Gilroy R."/>
            <person name="Ravi A."/>
            <person name="Getino M."/>
            <person name="Pursley I."/>
            <person name="Horton D.L."/>
            <person name="Alikhan N.F."/>
            <person name="Baker D."/>
            <person name="Gharbi K."/>
            <person name="Hall N."/>
            <person name="Watson M."/>
            <person name="Adriaenssens E.M."/>
            <person name="Foster-Nyarko E."/>
            <person name="Jarju S."/>
            <person name="Secka A."/>
            <person name="Antonio M."/>
            <person name="Oren A."/>
            <person name="Chaudhuri R.R."/>
            <person name="La Ragione R."/>
            <person name="Hildebrand F."/>
            <person name="Pallen M.J."/>
        </authorList>
    </citation>
    <scope>NUCLEOTIDE SEQUENCE</scope>
    <source>
        <strain evidence="8">4100</strain>
    </source>
</reference>
<dbReference type="GO" id="GO:0008652">
    <property type="term" value="P:amino acid biosynthetic process"/>
    <property type="evidence" value="ECO:0007669"/>
    <property type="project" value="UniProtKB-KW"/>
</dbReference>
<dbReference type="GO" id="GO:0005829">
    <property type="term" value="C:cytosol"/>
    <property type="evidence" value="ECO:0007669"/>
    <property type="project" value="TreeGrafter"/>
</dbReference>